<comment type="caution">
    <text evidence="1">The sequence shown here is derived from an EMBL/GenBank/DDBJ whole genome shotgun (WGS) entry which is preliminary data.</text>
</comment>
<proteinExistence type="predicted"/>
<evidence type="ECO:0000313" key="2">
    <source>
        <dbReference type="Proteomes" id="UP000559027"/>
    </source>
</evidence>
<organism evidence="1 2">
    <name type="scientific">Leucocoprinus leucothites</name>
    <dbReference type="NCBI Taxonomy" id="201217"/>
    <lineage>
        <taxon>Eukaryota</taxon>
        <taxon>Fungi</taxon>
        <taxon>Dikarya</taxon>
        <taxon>Basidiomycota</taxon>
        <taxon>Agaricomycotina</taxon>
        <taxon>Agaricomycetes</taxon>
        <taxon>Agaricomycetidae</taxon>
        <taxon>Agaricales</taxon>
        <taxon>Agaricineae</taxon>
        <taxon>Agaricaceae</taxon>
        <taxon>Leucocoprinus</taxon>
    </lineage>
</organism>
<dbReference type="AlphaFoldDB" id="A0A8H5FZU5"/>
<sequence length="175" mass="19898">MGFACVLAAAIPDSLILTRLDVLYRTKPKIHVSSLVAVAVMNNNLEPRAPIAKVVPTGFYYFAITAARFLDEVKEIRRETNDFVTRSIFSTMKRDLPTHSILLRQGACYFFGLWITMNALLGSRLYLSMRSHGLARNNGNTTRMRAISLELEYKEYKDEEYKDSVQRAGLRLTQA</sequence>
<keyword evidence="2" id="KW-1185">Reference proteome</keyword>
<reference evidence="1 2" key="1">
    <citation type="journal article" date="2020" name="ISME J.">
        <title>Uncovering the hidden diversity of litter-decomposition mechanisms in mushroom-forming fungi.</title>
        <authorList>
            <person name="Floudas D."/>
            <person name="Bentzer J."/>
            <person name="Ahren D."/>
            <person name="Johansson T."/>
            <person name="Persson P."/>
            <person name="Tunlid A."/>
        </authorList>
    </citation>
    <scope>NUCLEOTIDE SEQUENCE [LARGE SCALE GENOMIC DNA]</scope>
    <source>
        <strain evidence="1 2">CBS 146.42</strain>
    </source>
</reference>
<dbReference type="EMBL" id="JAACJO010000008">
    <property type="protein sequence ID" value="KAF5354897.1"/>
    <property type="molecule type" value="Genomic_DNA"/>
</dbReference>
<dbReference type="Proteomes" id="UP000559027">
    <property type="component" value="Unassembled WGS sequence"/>
</dbReference>
<evidence type="ECO:0000313" key="1">
    <source>
        <dbReference type="EMBL" id="KAF5354897.1"/>
    </source>
</evidence>
<protein>
    <submittedName>
        <fullName evidence="1">Uncharacterized protein</fullName>
    </submittedName>
</protein>
<accession>A0A8H5FZU5</accession>
<gene>
    <name evidence="1" type="ORF">D9756_005468</name>
</gene>
<name>A0A8H5FZU5_9AGAR</name>